<evidence type="ECO:0000313" key="2">
    <source>
        <dbReference type="Proteomes" id="UP000020406"/>
    </source>
</evidence>
<organism evidence="1 2">
    <name type="scientific">Xylella taiwanensis</name>
    <dbReference type="NCBI Taxonomy" id="1444770"/>
    <lineage>
        <taxon>Bacteria</taxon>
        <taxon>Pseudomonadati</taxon>
        <taxon>Pseudomonadota</taxon>
        <taxon>Gammaproteobacteria</taxon>
        <taxon>Lysobacterales</taxon>
        <taxon>Lysobacteraceae</taxon>
        <taxon>Xylella</taxon>
    </lineage>
</organism>
<comment type="caution">
    <text evidence="1">The sequence shown here is derived from an EMBL/GenBank/DDBJ whole genome shotgun (WGS) entry which is preliminary data.</text>
</comment>
<accession>Z9JHX0</accession>
<proteinExistence type="predicted"/>
<name>Z9JHX0_9GAMM</name>
<dbReference type="AlphaFoldDB" id="Z9JHX0"/>
<dbReference type="EMBL" id="JDSQ01000022">
    <property type="protein sequence ID" value="EWS77357.1"/>
    <property type="molecule type" value="Genomic_DNA"/>
</dbReference>
<dbReference type="Proteomes" id="UP000020406">
    <property type="component" value="Unassembled WGS sequence"/>
</dbReference>
<reference evidence="1 2" key="1">
    <citation type="journal article" date="2014" name="Genome Announc.">
        <title>Draft Genome Sequence of Xylella fastidiosa Pear Leaf Scorch Strain in Taiwan.</title>
        <authorList>
            <person name="Su C.C."/>
            <person name="Deng W.L."/>
            <person name="Jan F.J."/>
            <person name="Chang C.J."/>
            <person name="Huang H."/>
            <person name="Chen J."/>
        </authorList>
    </citation>
    <scope>NUCLEOTIDE SEQUENCE [LARGE SCALE GENOMIC DNA]</scope>
    <source>
        <strain evidence="1 2">PLS229</strain>
    </source>
</reference>
<protein>
    <submittedName>
        <fullName evidence="1">Uncharacterized protein</fullName>
    </submittedName>
</protein>
<evidence type="ECO:0000313" key="1">
    <source>
        <dbReference type="EMBL" id="EWS77357.1"/>
    </source>
</evidence>
<dbReference type="STRING" id="1444770.AF72_11355"/>
<gene>
    <name evidence="1" type="ORF">AF72_11355</name>
</gene>
<sequence>MDNLWLVGAFPAMEQGTVGRRQSGNDLFEIQTRGDVICIFAVESVA</sequence>